<dbReference type="Gene3D" id="2.40.128.20">
    <property type="match status" value="1"/>
</dbReference>
<dbReference type="PANTHER" id="PTHR11955">
    <property type="entry name" value="FATTY ACID BINDING PROTEIN"/>
    <property type="match status" value="1"/>
</dbReference>
<dbReference type="PROSITE" id="PS00214">
    <property type="entry name" value="FABP"/>
    <property type="match status" value="1"/>
</dbReference>
<dbReference type="GO" id="GO:0005504">
    <property type="term" value="F:fatty acid binding"/>
    <property type="evidence" value="ECO:0007669"/>
    <property type="project" value="UniProtKB-ARBA"/>
</dbReference>
<sequence>MVQLNGSYKLEKSDNFDAFLKELGVNFVTRNLAKSATPTVEVAVNGDTYTIKTLSTLKNSEITFKLGEEFEEDRADGKKVKTVVNKESDTKLVQVQKGDKEVTIVREFSDDGLTVTATVNGVTSVRFYKRQ</sequence>
<comment type="similarity">
    <text evidence="1 4">Belongs to the calycin superfamily. Fatty-acid binding protein (FABP) family.</text>
</comment>
<feature type="domain" description="Cytosolic fatty-acid binding proteins" evidence="5">
    <location>
        <begin position="6"/>
        <end position="23"/>
    </location>
</feature>
<dbReference type="InterPro" id="IPR012674">
    <property type="entry name" value="Calycin"/>
</dbReference>
<evidence type="ECO:0000259" key="5">
    <source>
        <dbReference type="PROSITE" id="PS00214"/>
    </source>
</evidence>
<name>B0KZK2_ALEOV</name>
<dbReference type="AlphaFoldDB" id="B0KZK2"/>
<keyword evidence="2" id="KW-0446">Lipid-binding</keyword>
<protein>
    <recommendedName>
        <fullName evidence="3">Fatty acid-binding protein</fullName>
    </recommendedName>
</protein>
<accession>B0KZK2</accession>
<evidence type="ECO:0000256" key="2">
    <source>
        <dbReference type="ARBA" id="ARBA00023121"/>
    </source>
</evidence>
<dbReference type="SUPFAM" id="SSF50814">
    <property type="entry name" value="Lipocalins"/>
    <property type="match status" value="1"/>
</dbReference>
<dbReference type="InterPro" id="IPR031259">
    <property type="entry name" value="ILBP"/>
</dbReference>
<keyword evidence="4" id="KW-0813">Transport</keyword>
<evidence type="ECO:0000256" key="1">
    <source>
        <dbReference type="ARBA" id="ARBA00008390"/>
    </source>
</evidence>
<evidence type="ECO:0000256" key="4">
    <source>
        <dbReference type="RuleBase" id="RU003696"/>
    </source>
</evidence>
<organism evidence="6">
    <name type="scientific">Aleuroglyphus ovatus</name>
    <name type="common">Brown-legged grain mite</name>
    <name type="synonym">Tyroglyphus ovatus</name>
    <dbReference type="NCBI Taxonomy" id="212130"/>
    <lineage>
        <taxon>Eukaryota</taxon>
        <taxon>Metazoa</taxon>
        <taxon>Ecdysozoa</taxon>
        <taxon>Arthropoda</taxon>
        <taxon>Chelicerata</taxon>
        <taxon>Arachnida</taxon>
        <taxon>Acari</taxon>
        <taxon>Acariformes</taxon>
        <taxon>Sarcoptiformes</taxon>
        <taxon>Astigmata</taxon>
        <taxon>Acaroidea</taxon>
        <taxon>Acaridae</taxon>
        <taxon>Tyrophaginae</taxon>
        <taxon>Aleuroglyphus</taxon>
    </lineage>
</organism>
<dbReference type="InterPro" id="IPR000566">
    <property type="entry name" value="Lipocln_cytosolic_FA-bd_dom"/>
</dbReference>
<evidence type="ECO:0000256" key="3">
    <source>
        <dbReference type="ARBA" id="ARBA00068043"/>
    </source>
</evidence>
<dbReference type="EMBL" id="DQ979808">
    <property type="protein sequence ID" value="ABL09313.1"/>
    <property type="molecule type" value="mRNA"/>
</dbReference>
<reference evidence="6" key="1">
    <citation type="submission" date="2006-09" db="EMBL/GenBank/DDBJ databases">
        <title>Effect of polymorphism in group 13 allergen (Aleuroglyphus ovatus) on IgE binding.</title>
        <authorList>
            <person name="Tan C.L."/>
            <person name="Chew F.T."/>
        </authorList>
    </citation>
    <scope>NUCLEOTIDE SEQUENCE</scope>
</reference>
<evidence type="ECO:0000313" key="6">
    <source>
        <dbReference type="EMBL" id="ABL09313.1"/>
    </source>
</evidence>
<dbReference type="PRINTS" id="PR00178">
    <property type="entry name" value="FATTYACIDBP"/>
</dbReference>
<dbReference type="InterPro" id="IPR000463">
    <property type="entry name" value="Fatty_acid-bd"/>
</dbReference>
<proteinExistence type="evidence at transcript level"/>
<dbReference type="Pfam" id="PF00061">
    <property type="entry name" value="Lipocalin"/>
    <property type="match status" value="1"/>
</dbReference>
<dbReference type="FunFam" id="2.40.128.20:FF:000001">
    <property type="entry name" value="Fatty acid-binding protein, adipocyte"/>
    <property type="match status" value="1"/>
</dbReference>